<proteinExistence type="predicted"/>
<sequence>MNLKFLVPTRNLNQLIQHLASKPHIDKSADLSPPNKKTPSADPTSVFCTKNESIRNVLNLQLKKSRNLANLSVKYIVVRTNSAVFGTIELFYVDHPIKQKTVKVIHNKVKYASKSEKTFLVDDSDDIRYNNKIHSIPLVSIL</sequence>
<feature type="region of interest" description="Disordered" evidence="1">
    <location>
        <begin position="25"/>
        <end position="44"/>
    </location>
</feature>
<reference evidence="3" key="1">
    <citation type="submission" date="2013-02" db="EMBL/GenBank/DDBJ databases">
        <authorList>
            <person name="Hughes D."/>
        </authorList>
    </citation>
    <scope>NUCLEOTIDE SEQUENCE</scope>
    <source>
        <strain>Durham</strain>
        <strain evidence="3">NC isolate 2 -- Noor lab</strain>
    </source>
</reference>
<evidence type="ECO:0000313" key="2">
    <source>
        <dbReference type="EnsemblMetazoa" id="MESCA001107-PA"/>
    </source>
</evidence>
<evidence type="ECO:0000313" key="3">
    <source>
        <dbReference type="Proteomes" id="UP000015102"/>
    </source>
</evidence>
<dbReference type="EMBL" id="CAQQ02152766">
    <property type="status" value="NOT_ANNOTATED_CDS"/>
    <property type="molecule type" value="Genomic_DNA"/>
</dbReference>
<keyword evidence="3" id="KW-1185">Reference proteome</keyword>
<protein>
    <submittedName>
        <fullName evidence="2">Uncharacterized protein</fullName>
    </submittedName>
</protein>
<dbReference type="EMBL" id="CAQQ02152765">
    <property type="status" value="NOT_ANNOTATED_CDS"/>
    <property type="molecule type" value="Genomic_DNA"/>
</dbReference>
<name>T1GCT4_MEGSC</name>
<reference evidence="2" key="2">
    <citation type="submission" date="2015-06" db="UniProtKB">
        <authorList>
            <consortium name="EnsemblMetazoa"/>
        </authorList>
    </citation>
    <scope>IDENTIFICATION</scope>
</reference>
<dbReference type="EnsemblMetazoa" id="MESCA001107-RA">
    <property type="protein sequence ID" value="MESCA001107-PA"/>
    <property type="gene ID" value="MESCA001107"/>
</dbReference>
<evidence type="ECO:0000256" key="1">
    <source>
        <dbReference type="SAM" id="MobiDB-lite"/>
    </source>
</evidence>
<organism evidence="2 3">
    <name type="scientific">Megaselia scalaris</name>
    <name type="common">Humpbacked fly</name>
    <name type="synonym">Phora scalaris</name>
    <dbReference type="NCBI Taxonomy" id="36166"/>
    <lineage>
        <taxon>Eukaryota</taxon>
        <taxon>Metazoa</taxon>
        <taxon>Ecdysozoa</taxon>
        <taxon>Arthropoda</taxon>
        <taxon>Hexapoda</taxon>
        <taxon>Insecta</taxon>
        <taxon>Pterygota</taxon>
        <taxon>Neoptera</taxon>
        <taxon>Endopterygota</taxon>
        <taxon>Diptera</taxon>
        <taxon>Brachycera</taxon>
        <taxon>Muscomorpha</taxon>
        <taxon>Platypezoidea</taxon>
        <taxon>Phoridae</taxon>
        <taxon>Megaseliini</taxon>
        <taxon>Megaselia</taxon>
    </lineage>
</organism>
<dbReference type="EMBL" id="CAQQ02152767">
    <property type="status" value="NOT_ANNOTATED_CDS"/>
    <property type="molecule type" value="Genomic_DNA"/>
</dbReference>
<dbReference type="AlphaFoldDB" id="T1GCT4"/>
<dbReference type="HOGENOM" id="CLU_1818010_0_0_1"/>
<accession>T1GCT4</accession>
<dbReference type="EMBL" id="CAQQ02152764">
    <property type="status" value="NOT_ANNOTATED_CDS"/>
    <property type="molecule type" value="Genomic_DNA"/>
</dbReference>
<dbReference type="Proteomes" id="UP000015102">
    <property type="component" value="Unassembled WGS sequence"/>
</dbReference>
<feature type="compositionally biased region" description="Polar residues" evidence="1">
    <location>
        <begin position="35"/>
        <end position="44"/>
    </location>
</feature>